<dbReference type="Proteomes" id="UP000015104">
    <property type="component" value="Unassembled WGS sequence"/>
</dbReference>
<protein>
    <submittedName>
        <fullName evidence="1">Uncharacterized protein</fullName>
    </submittedName>
</protein>
<dbReference type="EnsemblMetazoa" id="tetur20g02030.1">
    <property type="protein sequence ID" value="tetur20g02030.1"/>
    <property type="gene ID" value="tetur20g02030"/>
</dbReference>
<reference evidence="2" key="1">
    <citation type="submission" date="2011-08" db="EMBL/GenBank/DDBJ databases">
        <authorList>
            <person name="Rombauts S."/>
        </authorList>
    </citation>
    <scope>NUCLEOTIDE SEQUENCE</scope>
    <source>
        <strain evidence="2">London</strain>
    </source>
</reference>
<keyword evidence="2" id="KW-1185">Reference proteome</keyword>
<evidence type="ECO:0000313" key="1">
    <source>
        <dbReference type="EnsemblMetazoa" id="tetur20g02030.1"/>
    </source>
</evidence>
<evidence type="ECO:0000313" key="2">
    <source>
        <dbReference type="Proteomes" id="UP000015104"/>
    </source>
</evidence>
<accession>T1KT60</accession>
<organism evidence="1 2">
    <name type="scientific">Tetranychus urticae</name>
    <name type="common">Two-spotted spider mite</name>
    <dbReference type="NCBI Taxonomy" id="32264"/>
    <lineage>
        <taxon>Eukaryota</taxon>
        <taxon>Metazoa</taxon>
        <taxon>Ecdysozoa</taxon>
        <taxon>Arthropoda</taxon>
        <taxon>Chelicerata</taxon>
        <taxon>Arachnida</taxon>
        <taxon>Acari</taxon>
        <taxon>Acariformes</taxon>
        <taxon>Trombidiformes</taxon>
        <taxon>Prostigmata</taxon>
        <taxon>Eleutherengona</taxon>
        <taxon>Raphignathae</taxon>
        <taxon>Tetranychoidea</taxon>
        <taxon>Tetranychidae</taxon>
        <taxon>Tetranychus</taxon>
    </lineage>
</organism>
<dbReference type="AlphaFoldDB" id="T1KT60"/>
<dbReference type="HOGENOM" id="CLU_3417527_0_0_1"/>
<reference evidence="1" key="2">
    <citation type="submission" date="2015-06" db="UniProtKB">
        <authorList>
            <consortium name="EnsemblMetazoa"/>
        </authorList>
    </citation>
    <scope>IDENTIFICATION</scope>
</reference>
<proteinExistence type="predicted"/>
<dbReference type="EMBL" id="CAEY01000513">
    <property type="status" value="NOT_ANNOTATED_CDS"/>
    <property type="molecule type" value="Genomic_DNA"/>
</dbReference>
<sequence length="26" mass="3005">MGDTLNCQQILKYEQLVGNNKHLKLC</sequence>
<name>T1KT60_TETUR</name>